<dbReference type="Pfam" id="PF25583">
    <property type="entry name" value="WCX"/>
    <property type="match status" value="1"/>
</dbReference>
<protein>
    <submittedName>
        <fullName evidence="3">Predicted DNA-binding transcriptional regulator YafY, contains an HTH and WYL domains</fullName>
    </submittedName>
</protein>
<dbReference type="OrthoDB" id="3990at2"/>
<organism evidence="3 4">
    <name type="scientific">Dethiosulfovibrio salsuginis</name>
    <dbReference type="NCBI Taxonomy" id="561720"/>
    <lineage>
        <taxon>Bacteria</taxon>
        <taxon>Thermotogati</taxon>
        <taxon>Synergistota</taxon>
        <taxon>Synergistia</taxon>
        <taxon>Synergistales</taxon>
        <taxon>Dethiosulfovibrionaceae</taxon>
        <taxon>Dethiosulfovibrio</taxon>
    </lineage>
</organism>
<dbReference type="InterPro" id="IPR057727">
    <property type="entry name" value="WCX_dom"/>
</dbReference>
<sequence length="334" mass="37234">MPKEMSSSRIRRLNSIMERLCSKPEVGGAELRGLKGNSSSRTFQRDLQYLREEFGTEIDYDPSRDSYSLLNRGSFVMVISINEAQIQGLAAGIKIASHFLPHLKDDLSDLWGKVSAIVPNRLIKQGEALGSSTVVATPVSAVNPRTFHLLIDAINKKIPVRFSYTSPYESSPEPKERVTSPWGVFFQAHAWYLWASHPNVPDGVTYRISRINTPLMWPDGDYQEKPHGQEISDYASSCWYAYRGGSDVEIELNISPPLSLVIPETTWHPTQTIETKEDLSATLRATVSENALGSVARWILASAPFVTVESPTRLADQVEKLLADLVDKTGMTPR</sequence>
<feature type="domain" description="WYL" evidence="1">
    <location>
        <begin position="146"/>
        <end position="212"/>
    </location>
</feature>
<accession>A0A1X7IM26</accession>
<dbReference type="GO" id="GO:0003677">
    <property type="term" value="F:DNA binding"/>
    <property type="evidence" value="ECO:0007669"/>
    <property type="project" value="UniProtKB-KW"/>
</dbReference>
<keyword evidence="4" id="KW-1185">Reference proteome</keyword>
<dbReference type="PANTHER" id="PTHR34580">
    <property type="match status" value="1"/>
</dbReference>
<feature type="domain" description="WCX" evidence="2">
    <location>
        <begin position="247"/>
        <end position="325"/>
    </location>
</feature>
<gene>
    <name evidence="3" type="ORF">SAMN06275492_10385</name>
</gene>
<evidence type="ECO:0000313" key="4">
    <source>
        <dbReference type="Proteomes" id="UP000193355"/>
    </source>
</evidence>
<dbReference type="STRING" id="561720.SAMN06275492_10385"/>
<dbReference type="EMBL" id="FXBB01000003">
    <property type="protein sequence ID" value="SMG16017.1"/>
    <property type="molecule type" value="Genomic_DNA"/>
</dbReference>
<dbReference type="Pfam" id="PF13280">
    <property type="entry name" value="WYL"/>
    <property type="match status" value="1"/>
</dbReference>
<reference evidence="4" key="1">
    <citation type="submission" date="2017-04" db="EMBL/GenBank/DDBJ databases">
        <authorList>
            <person name="Varghese N."/>
            <person name="Submissions S."/>
        </authorList>
    </citation>
    <scope>NUCLEOTIDE SEQUENCE [LARGE SCALE GENOMIC DNA]</scope>
    <source>
        <strain evidence="4">USBA 82</strain>
    </source>
</reference>
<evidence type="ECO:0000259" key="2">
    <source>
        <dbReference type="Pfam" id="PF25583"/>
    </source>
</evidence>
<name>A0A1X7IM26_9BACT</name>
<dbReference type="Proteomes" id="UP000193355">
    <property type="component" value="Unassembled WGS sequence"/>
</dbReference>
<dbReference type="AlphaFoldDB" id="A0A1X7IM26"/>
<dbReference type="RefSeq" id="WP_085543798.1">
    <property type="nucleotide sequence ID" value="NZ_FXBB01000003.1"/>
</dbReference>
<evidence type="ECO:0000259" key="1">
    <source>
        <dbReference type="Pfam" id="PF13280"/>
    </source>
</evidence>
<dbReference type="PROSITE" id="PS52050">
    <property type="entry name" value="WYL"/>
    <property type="match status" value="1"/>
</dbReference>
<dbReference type="InterPro" id="IPR026881">
    <property type="entry name" value="WYL_dom"/>
</dbReference>
<dbReference type="PANTHER" id="PTHR34580:SF1">
    <property type="entry name" value="PROTEIN PAFC"/>
    <property type="match status" value="1"/>
</dbReference>
<proteinExistence type="predicted"/>
<evidence type="ECO:0000313" key="3">
    <source>
        <dbReference type="EMBL" id="SMG16017.1"/>
    </source>
</evidence>
<keyword evidence="3" id="KW-0238">DNA-binding</keyword>
<dbReference type="InterPro" id="IPR051534">
    <property type="entry name" value="CBASS_pafABC_assoc_protein"/>
</dbReference>